<evidence type="ECO:0008006" key="3">
    <source>
        <dbReference type="Google" id="ProtNLM"/>
    </source>
</evidence>
<keyword evidence="2" id="KW-1185">Reference proteome</keyword>
<sequence length="99" mass="11512">MDEFESLIHCCWESKSHCCWESKSHCCWESKSHCCWESKSQMVFYPEILTPDVFLSSISETEKNNAIQAAFGNLRKGFAKHVCHGFNLTVNEVLVWYIT</sequence>
<proteinExistence type="predicted"/>
<gene>
    <name evidence="1" type="ORF">Thiowin_01953</name>
</gene>
<protein>
    <recommendedName>
        <fullName evidence="3">Transposase</fullName>
    </recommendedName>
</protein>
<dbReference type="EMBL" id="CP121472">
    <property type="protein sequence ID" value="WPL16971.1"/>
    <property type="molecule type" value="Genomic_DNA"/>
</dbReference>
<reference evidence="1 2" key="1">
    <citation type="journal article" date="2023" name="Microorganisms">
        <title>Thiorhodovibrio frisius and Trv. litoralis spp. nov., Two Novel Members from a Clade of Fastidious Purple Sulfur Bacteria That Exhibit Unique Red-Shifted Light-Harvesting Capabilities.</title>
        <authorList>
            <person name="Methner A."/>
            <person name="Kuzyk S.B."/>
            <person name="Petersen J."/>
            <person name="Bauer S."/>
            <person name="Brinkmann H."/>
            <person name="Sichau K."/>
            <person name="Wanner G."/>
            <person name="Wolf J."/>
            <person name="Neumann-Schaal M."/>
            <person name="Henke P."/>
            <person name="Tank M."/>
            <person name="Sproer C."/>
            <person name="Bunk B."/>
            <person name="Overmann J."/>
        </authorList>
    </citation>
    <scope>NUCLEOTIDE SEQUENCE [LARGE SCALE GENOMIC DNA]</scope>
    <source>
        <strain evidence="1 2">DSM 6702</strain>
    </source>
</reference>
<evidence type="ECO:0000313" key="1">
    <source>
        <dbReference type="EMBL" id="WPL16971.1"/>
    </source>
</evidence>
<name>A0ABZ0S7M5_9GAMM</name>
<evidence type="ECO:0000313" key="2">
    <source>
        <dbReference type="Proteomes" id="UP001432180"/>
    </source>
</evidence>
<accession>A0ABZ0S7M5</accession>
<dbReference type="Proteomes" id="UP001432180">
    <property type="component" value="Chromosome"/>
</dbReference>
<organism evidence="1 2">
    <name type="scientific">Thiorhodovibrio winogradskyi</name>
    <dbReference type="NCBI Taxonomy" id="77007"/>
    <lineage>
        <taxon>Bacteria</taxon>
        <taxon>Pseudomonadati</taxon>
        <taxon>Pseudomonadota</taxon>
        <taxon>Gammaproteobacteria</taxon>
        <taxon>Chromatiales</taxon>
        <taxon>Chromatiaceae</taxon>
        <taxon>Thiorhodovibrio</taxon>
    </lineage>
</organism>